<accession>A0A077ZTG9</accession>
<dbReference type="Proteomes" id="UP000039865">
    <property type="component" value="Unassembled WGS sequence"/>
</dbReference>
<feature type="region of interest" description="Disordered" evidence="1">
    <location>
        <begin position="544"/>
        <end position="568"/>
    </location>
</feature>
<dbReference type="AlphaFoldDB" id="A0A077ZTG9"/>
<reference evidence="2 3" key="1">
    <citation type="submission" date="2014-06" db="EMBL/GenBank/DDBJ databases">
        <authorList>
            <person name="Swart Estienne"/>
        </authorList>
    </citation>
    <scope>NUCLEOTIDE SEQUENCE [LARGE SCALE GENOMIC DNA]</scope>
    <source>
        <strain evidence="2 3">130c</strain>
    </source>
</reference>
<keyword evidence="3" id="KW-1185">Reference proteome</keyword>
<feature type="region of interest" description="Disordered" evidence="1">
    <location>
        <begin position="646"/>
        <end position="681"/>
    </location>
</feature>
<evidence type="ECO:0000313" key="2">
    <source>
        <dbReference type="EMBL" id="CDW71756.1"/>
    </source>
</evidence>
<feature type="region of interest" description="Disordered" evidence="1">
    <location>
        <begin position="168"/>
        <end position="190"/>
    </location>
</feature>
<dbReference type="EMBL" id="CCKQ01000664">
    <property type="protein sequence ID" value="CDW71756.1"/>
    <property type="molecule type" value="Genomic_DNA"/>
</dbReference>
<feature type="compositionally biased region" description="Polar residues" evidence="1">
    <location>
        <begin position="168"/>
        <end position="184"/>
    </location>
</feature>
<organism evidence="2 3">
    <name type="scientific">Stylonychia lemnae</name>
    <name type="common">Ciliate</name>
    <dbReference type="NCBI Taxonomy" id="5949"/>
    <lineage>
        <taxon>Eukaryota</taxon>
        <taxon>Sar</taxon>
        <taxon>Alveolata</taxon>
        <taxon>Ciliophora</taxon>
        <taxon>Intramacronucleata</taxon>
        <taxon>Spirotrichea</taxon>
        <taxon>Stichotrichia</taxon>
        <taxon>Sporadotrichida</taxon>
        <taxon>Oxytrichidae</taxon>
        <taxon>Stylonychinae</taxon>
        <taxon>Stylonychia</taxon>
    </lineage>
</organism>
<proteinExistence type="predicted"/>
<name>A0A077ZTG9_STYLE</name>
<sequence length="1183" mass="137316">MINSKITKAQIQSAFIDDTQFGIGDFSGSPPPEFDIIDSQLHFKNQIQGTASQDNIAFGRTLLTYQDSHNLVHERKLSENLTQTNKQLLDPEHQFGSKTSALNSITGNECTRAQNYDLFEEENLSDFREFDHGSEPIIDSLSIHNVASQNSINDESSDLEQMLKKITKQSQRVMEPTKSPQNDAPMSEKVHENPIKDNIAKSTPSLKAIDEIMIDQSDSQTEFKKSSNDFAEKNERIKQQYIEVMKPKINIIKPFDLEEQRKHYERINQNNFARYTQALKAAEAKNEPILGRKYDKNKGRFVDNQFQDEDVEKIEQKLRWMLKHGSILSKMDAELQLYCVEEVKKKRIVQGKRNLYRIESKRSKQFIKPGQLMPSSKEFQEDLYSPKRLLPMRPQAKSAASFNGDCRNTLSVNKFSSCFNRASEIDTISQVSAQIVSIKENQQTKTLETKKQALLIPSIYHEIQILNDDPEFLKQRAKLVQREGIYHIDNPNTRKPMPSLTPQQIQRNKGLLAKRKIVQIRLSDSDSEKDNNDDELFSKILKQREEQRTREKNQQIQEKNNKKLEEQKQRDISFQDRIAIIKEMELKSKQTMQDLPVSLELEPSLGKGSVKLNLSSEDITIPQAQSVHKSIQKEKPQKQVTSIFQISSPSKYNLRKRENETNDPFVSHSKSLQKRSRGRPKKINFQDNCKELSQNKVDIVTAVSHQIESDFEFNIHISEEDSKPNPNEQEFIKPISIEEKQLPSQQVIFQEKENIEQSEQDKIINSETQQDALMKDESFDDDDNQVIIEEDFIKDEYAELKLSPIKISMRPLMKDTNIKIQAKVEVQDDDSEDVQEITQSQYLDNLQKLEVSCQQKQSQEKNEEIFSIKQQIDTFKISPIKTQSNDDFHSSPQSMNCKEQFMQKIFPNASFQSSEDENQLKLATQNHSIRQFQNKLPSIYLLTKREQFKYDVLQEQITRKFDEISKKRPDHRDRIVIDLDSNYRYKIQASFDFTCDTVLIRCVDKYIHDDKFREILERSMTAKAEFLKSDLIDQEPSKSDVQIKVTNNGQQPESESPIKIDQIAQNESKELKPTDALNQSPALNKQPDIFDLAANDENSSSQDDDIQIIQENQQHSRSVFAVSHENYSKKPLQLLPKPMLIESQENRQFCREKTNLRVSPVKKSLLSQITTYQLRSKVKPRLI</sequence>
<feature type="compositionally biased region" description="Basic residues" evidence="1">
    <location>
        <begin position="671"/>
        <end position="681"/>
    </location>
</feature>
<protein>
    <submittedName>
        <fullName evidence="2">Uncharacterized protein</fullName>
    </submittedName>
</protein>
<evidence type="ECO:0000313" key="3">
    <source>
        <dbReference type="Proteomes" id="UP000039865"/>
    </source>
</evidence>
<gene>
    <name evidence="2" type="primary">Contig13910.g14847</name>
    <name evidence="2" type="ORF">STYLEM_705</name>
</gene>
<evidence type="ECO:0000256" key="1">
    <source>
        <dbReference type="SAM" id="MobiDB-lite"/>
    </source>
</evidence>
<dbReference type="InParanoid" id="A0A077ZTG9"/>